<dbReference type="RefSeq" id="WP_370720782.1">
    <property type="nucleotide sequence ID" value="NZ_JBGGTQ010000012.1"/>
</dbReference>
<feature type="signal peptide" evidence="1">
    <location>
        <begin position="1"/>
        <end position="40"/>
    </location>
</feature>
<feature type="domain" description="SCP" evidence="2">
    <location>
        <begin position="54"/>
        <end position="168"/>
    </location>
</feature>
<dbReference type="SUPFAM" id="SSF55797">
    <property type="entry name" value="PR-1-like"/>
    <property type="match status" value="1"/>
</dbReference>
<reference evidence="3 4" key="1">
    <citation type="submission" date="2024-07" db="EMBL/GenBank/DDBJ databases">
        <authorList>
            <person name="Thanompreechachai J."/>
            <person name="Duangmal K."/>
        </authorList>
    </citation>
    <scope>NUCLEOTIDE SEQUENCE [LARGE SCALE GENOMIC DNA]</scope>
    <source>
        <strain evidence="3 4">TBRC 1896</strain>
    </source>
</reference>
<dbReference type="Pfam" id="PF00188">
    <property type="entry name" value="CAP"/>
    <property type="match status" value="1"/>
</dbReference>
<sequence>MTTTSPRVRRRSSRRPLAVTALSTTTAALAALALAAPASADPVAEVDPAALHVLDRTNAARAAAGCAPLLLDPALQVAAQQHTTEMAATGTMSHAGADGSSPRTRLAAAGAFPALTAENVAHGYDADGVVDAWLASPGHRANVLDCRLSAVGIAAAPGAEGTWWTQVFAGWR</sequence>
<keyword evidence="4" id="KW-1185">Reference proteome</keyword>
<keyword evidence="1" id="KW-0732">Signal</keyword>
<evidence type="ECO:0000313" key="4">
    <source>
        <dbReference type="Proteomes" id="UP001566476"/>
    </source>
</evidence>
<organism evidence="3 4">
    <name type="scientific">Kineococcus mangrovi</name>
    <dbReference type="NCBI Taxonomy" id="1660183"/>
    <lineage>
        <taxon>Bacteria</taxon>
        <taxon>Bacillati</taxon>
        <taxon>Actinomycetota</taxon>
        <taxon>Actinomycetes</taxon>
        <taxon>Kineosporiales</taxon>
        <taxon>Kineosporiaceae</taxon>
        <taxon>Kineococcus</taxon>
    </lineage>
</organism>
<dbReference type="InterPro" id="IPR014044">
    <property type="entry name" value="CAP_dom"/>
</dbReference>
<evidence type="ECO:0000256" key="1">
    <source>
        <dbReference type="SAM" id="SignalP"/>
    </source>
</evidence>
<dbReference type="InterPro" id="IPR006311">
    <property type="entry name" value="TAT_signal"/>
</dbReference>
<dbReference type="Proteomes" id="UP001566476">
    <property type="component" value="Unassembled WGS sequence"/>
</dbReference>
<dbReference type="CDD" id="cd05379">
    <property type="entry name" value="CAP_bacterial"/>
    <property type="match status" value="1"/>
</dbReference>
<evidence type="ECO:0000259" key="2">
    <source>
        <dbReference type="Pfam" id="PF00188"/>
    </source>
</evidence>
<dbReference type="InterPro" id="IPR035940">
    <property type="entry name" value="CAP_sf"/>
</dbReference>
<feature type="chain" id="PRO_5045375675" evidence="1">
    <location>
        <begin position="41"/>
        <end position="172"/>
    </location>
</feature>
<protein>
    <submittedName>
        <fullName evidence="3">CAP domain-containing protein</fullName>
    </submittedName>
</protein>
<dbReference type="PANTHER" id="PTHR31157:SF1">
    <property type="entry name" value="SCP DOMAIN-CONTAINING PROTEIN"/>
    <property type="match status" value="1"/>
</dbReference>
<accession>A0ABV4I7M2</accession>
<dbReference type="EMBL" id="JBGGTQ010000012">
    <property type="protein sequence ID" value="MEZ0494550.1"/>
    <property type="molecule type" value="Genomic_DNA"/>
</dbReference>
<name>A0ABV4I7M2_9ACTN</name>
<evidence type="ECO:0000313" key="3">
    <source>
        <dbReference type="EMBL" id="MEZ0494550.1"/>
    </source>
</evidence>
<dbReference type="PROSITE" id="PS51318">
    <property type="entry name" value="TAT"/>
    <property type="match status" value="1"/>
</dbReference>
<dbReference type="Gene3D" id="3.40.33.10">
    <property type="entry name" value="CAP"/>
    <property type="match status" value="1"/>
</dbReference>
<proteinExistence type="predicted"/>
<dbReference type="PANTHER" id="PTHR31157">
    <property type="entry name" value="SCP DOMAIN-CONTAINING PROTEIN"/>
    <property type="match status" value="1"/>
</dbReference>
<comment type="caution">
    <text evidence="3">The sequence shown here is derived from an EMBL/GenBank/DDBJ whole genome shotgun (WGS) entry which is preliminary data.</text>
</comment>
<gene>
    <name evidence="3" type="ORF">AB2L28_20115</name>
</gene>